<evidence type="ECO:0000256" key="1">
    <source>
        <dbReference type="SAM" id="MobiDB-lite"/>
    </source>
</evidence>
<evidence type="ECO:0000313" key="4">
    <source>
        <dbReference type="Proteomes" id="UP000031668"/>
    </source>
</evidence>
<dbReference type="InterPro" id="IPR001849">
    <property type="entry name" value="PH_domain"/>
</dbReference>
<feature type="region of interest" description="Disordered" evidence="1">
    <location>
        <begin position="247"/>
        <end position="268"/>
    </location>
</feature>
<dbReference type="OrthoDB" id="10600743at2759"/>
<dbReference type="EMBL" id="JWZT01004076">
    <property type="protein sequence ID" value="KII64847.1"/>
    <property type="molecule type" value="Genomic_DNA"/>
</dbReference>
<keyword evidence="4" id="KW-1185">Reference proteome</keyword>
<feature type="compositionally biased region" description="Low complexity" evidence="1">
    <location>
        <begin position="295"/>
        <end position="307"/>
    </location>
</feature>
<feature type="region of interest" description="Disordered" evidence="1">
    <location>
        <begin position="295"/>
        <end position="337"/>
    </location>
</feature>
<dbReference type="Gene3D" id="2.30.29.30">
    <property type="entry name" value="Pleckstrin-homology domain (PH domain)/Phosphotyrosine-binding domain (PTB)"/>
    <property type="match status" value="1"/>
</dbReference>
<comment type="caution">
    <text evidence="3">The sequence shown here is derived from an EMBL/GenBank/DDBJ whole genome shotgun (WGS) entry which is preliminary data.</text>
</comment>
<dbReference type="Proteomes" id="UP000031668">
    <property type="component" value="Unassembled WGS sequence"/>
</dbReference>
<evidence type="ECO:0000259" key="2">
    <source>
        <dbReference type="PROSITE" id="PS50003"/>
    </source>
</evidence>
<dbReference type="InterPro" id="IPR011993">
    <property type="entry name" value="PH-like_dom_sf"/>
</dbReference>
<sequence length="337" mass="38776">MKFSPYPKLKSLMCSYLNEKLITFYNESKDFIKLLVKIQVDHINTNHPDFLAAQDPYQADDLYHHQKCYIPGSDSLIFREGTLLLTNINTLKSNKEYYCTLKGQTLYVYKDSFKKDMKEHFVLNDCKIKDLSHRNKFQLLITPKNERSLHKSSRSLELGSSTGAELEGWKAALVSCGIELDRSDEMKKELFSDLVISVFKIPDIEDYMQESEELKSERQRICAMNKSCEEALEIIHTFQRGHRGNITKHRTLLPPKPKSMIDPSEPIRRGSDINISKLSHTLPLKSISDLNLNTSSISKSSSFQKNKTPPPTEIKKPKRPPPKMVASKFYDINPNNT</sequence>
<accession>A0A0C2MT17</accession>
<dbReference type="SUPFAM" id="SSF50729">
    <property type="entry name" value="PH domain-like"/>
    <property type="match status" value="1"/>
</dbReference>
<name>A0A0C2MT17_THEKT</name>
<dbReference type="PROSITE" id="PS50003">
    <property type="entry name" value="PH_DOMAIN"/>
    <property type="match status" value="1"/>
</dbReference>
<protein>
    <submittedName>
        <fullName evidence="3">Dynamin-3</fullName>
    </submittedName>
</protein>
<organism evidence="3 4">
    <name type="scientific">Thelohanellus kitauei</name>
    <name type="common">Myxosporean</name>
    <dbReference type="NCBI Taxonomy" id="669202"/>
    <lineage>
        <taxon>Eukaryota</taxon>
        <taxon>Metazoa</taxon>
        <taxon>Cnidaria</taxon>
        <taxon>Myxozoa</taxon>
        <taxon>Myxosporea</taxon>
        <taxon>Bivalvulida</taxon>
        <taxon>Platysporina</taxon>
        <taxon>Myxobolidae</taxon>
        <taxon>Thelohanellus</taxon>
    </lineage>
</organism>
<feature type="domain" description="PH" evidence="2">
    <location>
        <begin position="76"/>
        <end position="178"/>
    </location>
</feature>
<gene>
    <name evidence="3" type="ORF">RF11_09256</name>
</gene>
<proteinExistence type="predicted"/>
<reference evidence="3 4" key="1">
    <citation type="journal article" date="2014" name="Genome Biol. Evol.">
        <title>The genome of the myxosporean Thelohanellus kitauei shows adaptations to nutrient acquisition within its fish host.</title>
        <authorList>
            <person name="Yang Y."/>
            <person name="Xiong J."/>
            <person name="Zhou Z."/>
            <person name="Huo F."/>
            <person name="Miao W."/>
            <person name="Ran C."/>
            <person name="Liu Y."/>
            <person name="Zhang J."/>
            <person name="Feng J."/>
            <person name="Wang M."/>
            <person name="Wang M."/>
            <person name="Wang L."/>
            <person name="Yao B."/>
        </authorList>
    </citation>
    <scope>NUCLEOTIDE SEQUENCE [LARGE SCALE GENOMIC DNA]</scope>
    <source>
        <strain evidence="3">Wuqing</strain>
    </source>
</reference>
<dbReference type="AlphaFoldDB" id="A0A0C2MT17"/>
<dbReference type="Pfam" id="PF00169">
    <property type="entry name" value="PH"/>
    <property type="match status" value="1"/>
</dbReference>
<dbReference type="SMART" id="SM00233">
    <property type="entry name" value="PH"/>
    <property type="match status" value="1"/>
</dbReference>
<evidence type="ECO:0000313" key="3">
    <source>
        <dbReference type="EMBL" id="KII64847.1"/>
    </source>
</evidence>